<dbReference type="AlphaFoldDB" id="A0A835KFQ5"/>
<comment type="caution">
    <text evidence="1">The sequence shown here is derived from an EMBL/GenBank/DDBJ whole genome shotgun (WGS) entry which is preliminary data.</text>
</comment>
<gene>
    <name evidence="1" type="ORF">SADUNF_Sadunf03G0012000</name>
</gene>
<evidence type="ECO:0000313" key="2">
    <source>
        <dbReference type="Proteomes" id="UP000657918"/>
    </source>
</evidence>
<accession>A0A835KFQ5</accession>
<dbReference type="EMBL" id="JADGMS010000003">
    <property type="protein sequence ID" value="KAF9685031.1"/>
    <property type="molecule type" value="Genomic_DNA"/>
</dbReference>
<evidence type="ECO:0000313" key="1">
    <source>
        <dbReference type="EMBL" id="KAF9685031.1"/>
    </source>
</evidence>
<dbReference type="Proteomes" id="UP000657918">
    <property type="component" value="Unassembled WGS sequence"/>
</dbReference>
<proteinExistence type="predicted"/>
<sequence>MSKPQSLSIFEGEGGFAFLLISIHQVRKRKNDGSYFSDHGPAWLWRFLCVLAARTHGAHKSLEIPESTAKGIQEYQKIQGHHVGTLQYKNKEVECSHPAGQQLHLHQLRRTRSLRRCSQLEVFHEVLL</sequence>
<organism evidence="1 2">
    <name type="scientific">Salix dunnii</name>
    <dbReference type="NCBI Taxonomy" id="1413687"/>
    <lineage>
        <taxon>Eukaryota</taxon>
        <taxon>Viridiplantae</taxon>
        <taxon>Streptophyta</taxon>
        <taxon>Embryophyta</taxon>
        <taxon>Tracheophyta</taxon>
        <taxon>Spermatophyta</taxon>
        <taxon>Magnoliopsida</taxon>
        <taxon>eudicotyledons</taxon>
        <taxon>Gunneridae</taxon>
        <taxon>Pentapetalae</taxon>
        <taxon>rosids</taxon>
        <taxon>fabids</taxon>
        <taxon>Malpighiales</taxon>
        <taxon>Salicaceae</taxon>
        <taxon>Saliceae</taxon>
        <taxon>Salix</taxon>
    </lineage>
</organism>
<keyword evidence="2" id="KW-1185">Reference proteome</keyword>
<protein>
    <submittedName>
        <fullName evidence="1">Uncharacterized protein</fullName>
    </submittedName>
</protein>
<reference evidence="1 2" key="1">
    <citation type="submission" date="2020-10" db="EMBL/GenBank/DDBJ databases">
        <title>Plant Genome Project.</title>
        <authorList>
            <person name="Zhang R.-G."/>
        </authorList>
    </citation>
    <scope>NUCLEOTIDE SEQUENCE [LARGE SCALE GENOMIC DNA]</scope>
    <source>
        <strain evidence="1">FAFU-HL-1</strain>
        <tissue evidence="1">Leaf</tissue>
    </source>
</reference>
<name>A0A835KFQ5_9ROSI</name>